<evidence type="ECO:0000313" key="4">
    <source>
        <dbReference type="EMBL" id="CUG89001.1"/>
    </source>
</evidence>
<gene>
    <name evidence="4" type="ORF">BSAL_18720</name>
</gene>
<dbReference type="InterPro" id="IPR001611">
    <property type="entry name" value="Leu-rich_rpt"/>
</dbReference>
<dbReference type="Gene3D" id="3.80.10.10">
    <property type="entry name" value="Ribonuclease Inhibitor"/>
    <property type="match status" value="1"/>
</dbReference>
<dbReference type="AlphaFoldDB" id="A0A0S4JBT3"/>
<proteinExistence type="predicted"/>
<keyword evidence="2" id="KW-0677">Repeat</keyword>
<feature type="region of interest" description="Disordered" evidence="3">
    <location>
        <begin position="165"/>
        <end position="204"/>
    </location>
</feature>
<reference evidence="5" key="1">
    <citation type="submission" date="2015-09" db="EMBL/GenBank/DDBJ databases">
        <authorList>
            <consortium name="Pathogen Informatics"/>
        </authorList>
    </citation>
    <scope>NUCLEOTIDE SEQUENCE [LARGE SCALE GENOMIC DNA]</scope>
    <source>
        <strain evidence="5">Lake Konstanz</strain>
    </source>
</reference>
<dbReference type="InterPro" id="IPR025875">
    <property type="entry name" value="Leu-rich_rpt_4"/>
</dbReference>
<protein>
    <submittedName>
        <fullName evidence="4">Leucine-rich repeat protein, putative</fullName>
    </submittedName>
</protein>
<organism evidence="4 5">
    <name type="scientific">Bodo saltans</name>
    <name type="common">Flagellated protozoan</name>
    <dbReference type="NCBI Taxonomy" id="75058"/>
    <lineage>
        <taxon>Eukaryota</taxon>
        <taxon>Discoba</taxon>
        <taxon>Euglenozoa</taxon>
        <taxon>Kinetoplastea</taxon>
        <taxon>Metakinetoplastina</taxon>
        <taxon>Eubodonida</taxon>
        <taxon>Bodonidae</taxon>
        <taxon>Bodo</taxon>
    </lineage>
</organism>
<keyword evidence="1" id="KW-0433">Leucine-rich repeat</keyword>
<evidence type="ECO:0000256" key="3">
    <source>
        <dbReference type="SAM" id="MobiDB-lite"/>
    </source>
</evidence>
<evidence type="ECO:0000256" key="2">
    <source>
        <dbReference type="ARBA" id="ARBA00022737"/>
    </source>
</evidence>
<dbReference type="PANTHER" id="PTHR46652:SF3">
    <property type="entry name" value="LEUCINE-RICH REPEAT-CONTAINING PROTEIN 9"/>
    <property type="match status" value="1"/>
</dbReference>
<dbReference type="Pfam" id="PF12799">
    <property type="entry name" value="LRR_4"/>
    <property type="match status" value="1"/>
</dbReference>
<accession>A0A0S4JBT3</accession>
<dbReference type="SUPFAM" id="SSF52047">
    <property type="entry name" value="RNI-like"/>
    <property type="match status" value="1"/>
</dbReference>
<dbReference type="PROSITE" id="PS51450">
    <property type="entry name" value="LRR"/>
    <property type="match status" value="1"/>
</dbReference>
<dbReference type="PANTHER" id="PTHR46652">
    <property type="entry name" value="LEUCINE-RICH REPEAT AND IQ DOMAIN-CONTAINING PROTEIN 1-RELATED"/>
    <property type="match status" value="1"/>
</dbReference>
<sequence length="204" mass="22456">MRRRPPSRRAAARSNLLHSHRAQRRILLLPAAVQRLRLVDCVIDAAALRRLAEPKDLEHLVFMGCTFPTATGIDGIEVLASACPKLQHLVLCSCDVRNVSPLALLSQLRTIDLSGNPLLEDISPLSHLKDLEEINLNGCSLHTVAPLAACGSLWKLEVAGNPLGAPDCRRRPPPEEQLPPARYPSSYGSDVPYRRPSSSSSRRW</sequence>
<evidence type="ECO:0000313" key="5">
    <source>
        <dbReference type="Proteomes" id="UP000051952"/>
    </source>
</evidence>
<name>A0A0S4JBT3_BODSA</name>
<dbReference type="VEuPathDB" id="TriTrypDB:BSAL_18720"/>
<dbReference type="InterPro" id="IPR050836">
    <property type="entry name" value="SDS22/Internalin_LRR"/>
</dbReference>
<dbReference type="OrthoDB" id="1574204at2759"/>
<feature type="compositionally biased region" description="Low complexity" evidence="3">
    <location>
        <begin position="194"/>
        <end position="204"/>
    </location>
</feature>
<dbReference type="Proteomes" id="UP000051952">
    <property type="component" value="Unassembled WGS sequence"/>
</dbReference>
<evidence type="ECO:0000256" key="1">
    <source>
        <dbReference type="ARBA" id="ARBA00022614"/>
    </source>
</evidence>
<dbReference type="InterPro" id="IPR032675">
    <property type="entry name" value="LRR_dom_sf"/>
</dbReference>
<dbReference type="EMBL" id="CYKH01001693">
    <property type="protein sequence ID" value="CUG89001.1"/>
    <property type="molecule type" value="Genomic_DNA"/>
</dbReference>
<keyword evidence="5" id="KW-1185">Reference proteome</keyword>